<feature type="compositionally biased region" description="Polar residues" evidence="1">
    <location>
        <begin position="63"/>
        <end position="78"/>
    </location>
</feature>
<feature type="region of interest" description="Disordered" evidence="1">
    <location>
        <begin position="463"/>
        <end position="541"/>
    </location>
</feature>
<reference evidence="2" key="1">
    <citation type="submission" date="2018-02" db="EMBL/GenBank/DDBJ databases">
        <title>Rhizophora mucronata_Transcriptome.</title>
        <authorList>
            <person name="Meera S.P."/>
            <person name="Sreeshan A."/>
            <person name="Augustine A."/>
        </authorList>
    </citation>
    <scope>NUCLEOTIDE SEQUENCE</scope>
    <source>
        <tissue evidence="2">Leaf</tissue>
    </source>
</reference>
<dbReference type="EMBL" id="GGEC01037338">
    <property type="protein sequence ID" value="MBX17822.1"/>
    <property type="molecule type" value="Transcribed_RNA"/>
</dbReference>
<feature type="compositionally biased region" description="Low complexity" evidence="1">
    <location>
        <begin position="308"/>
        <end position="320"/>
    </location>
</feature>
<feature type="compositionally biased region" description="Basic and acidic residues" evidence="1">
    <location>
        <begin position="515"/>
        <end position="525"/>
    </location>
</feature>
<dbReference type="AlphaFoldDB" id="A0A2P2LIL6"/>
<feature type="compositionally biased region" description="Acidic residues" evidence="1">
    <location>
        <begin position="478"/>
        <end position="502"/>
    </location>
</feature>
<feature type="compositionally biased region" description="Polar residues" evidence="1">
    <location>
        <begin position="363"/>
        <end position="384"/>
    </location>
</feature>
<organism evidence="2">
    <name type="scientific">Rhizophora mucronata</name>
    <name type="common">Asiatic mangrove</name>
    <dbReference type="NCBI Taxonomy" id="61149"/>
    <lineage>
        <taxon>Eukaryota</taxon>
        <taxon>Viridiplantae</taxon>
        <taxon>Streptophyta</taxon>
        <taxon>Embryophyta</taxon>
        <taxon>Tracheophyta</taxon>
        <taxon>Spermatophyta</taxon>
        <taxon>Magnoliopsida</taxon>
        <taxon>eudicotyledons</taxon>
        <taxon>Gunneridae</taxon>
        <taxon>Pentapetalae</taxon>
        <taxon>rosids</taxon>
        <taxon>fabids</taxon>
        <taxon>Malpighiales</taxon>
        <taxon>Rhizophoraceae</taxon>
        <taxon>Rhizophora</taxon>
    </lineage>
</organism>
<feature type="region of interest" description="Disordered" evidence="1">
    <location>
        <begin position="674"/>
        <end position="715"/>
    </location>
</feature>
<feature type="compositionally biased region" description="Basic and acidic residues" evidence="1">
    <location>
        <begin position="685"/>
        <end position="698"/>
    </location>
</feature>
<feature type="compositionally biased region" description="Polar residues" evidence="1">
    <location>
        <begin position="530"/>
        <end position="539"/>
    </location>
</feature>
<dbReference type="PANTHER" id="PTHR31008:SF15">
    <property type="entry name" value="GPI-ANCHORED ADHESIN-LIKE PROTEIN"/>
    <property type="match status" value="1"/>
</dbReference>
<feature type="compositionally biased region" description="Acidic residues" evidence="1">
    <location>
        <begin position="266"/>
        <end position="275"/>
    </location>
</feature>
<feature type="compositionally biased region" description="Polar residues" evidence="1">
    <location>
        <begin position="565"/>
        <end position="580"/>
    </location>
</feature>
<feature type="region of interest" description="Disordered" evidence="1">
    <location>
        <begin position="213"/>
        <end position="279"/>
    </location>
</feature>
<feature type="region of interest" description="Disordered" evidence="1">
    <location>
        <begin position="563"/>
        <end position="605"/>
    </location>
</feature>
<proteinExistence type="predicted"/>
<feature type="compositionally biased region" description="Basic and acidic residues" evidence="1">
    <location>
        <begin position="217"/>
        <end position="248"/>
    </location>
</feature>
<feature type="region of interest" description="Disordered" evidence="1">
    <location>
        <begin position="1"/>
        <end position="82"/>
    </location>
</feature>
<evidence type="ECO:0000313" key="2">
    <source>
        <dbReference type="EMBL" id="MBX17822.1"/>
    </source>
</evidence>
<dbReference type="PANTHER" id="PTHR31008">
    <property type="entry name" value="COP1-INTERACTING PROTEIN-RELATED"/>
    <property type="match status" value="1"/>
</dbReference>
<feature type="compositionally biased region" description="Basic and acidic residues" evidence="1">
    <location>
        <begin position="385"/>
        <end position="399"/>
    </location>
</feature>
<name>A0A2P2LIL6_RHIMU</name>
<evidence type="ECO:0000256" key="1">
    <source>
        <dbReference type="SAM" id="MobiDB-lite"/>
    </source>
</evidence>
<sequence length="776" mass="86863">MDDLQVPKMMVQNLLSNNPEQKRKMQGKREETGSVLDNKAAVPSNKSSESQQSFGTSHAPLMEQSQRVRQSKGNQELNNELKMKANELEKLFAEHKLRVPEDQSSSTRKQATILQYRKSATVAISLAQVQDEKTVIEPIGSANKVLEFNASPKKIVDHQGFHNSLKKNINELNFSDDSRGKFYEKYMQKRDAKLREEWGMKRAEKQAKLKAMQDSLEQSRAEMKARLSASADKKDSVTRTRRCSDHFRKSNIRSSMKKEQAVDSTQSEEDEELSELSEKKYHGRYRSFSEVSFVDVSSKSYQNKKLFPNRNSSSSTPRTTAVPLPRSSAKVSYSNSGRRRGQSENPLAQSVPNFSDLRKENTKPSSAVSKIANRSQMRTYSRSKSANEEISHAKEEKQKRSLSLRKSTANPGELKDVSLLNPDSVILAPLKFDEEQIEQGFYEKSSKNVESKPFLRKGDATVAKQKASVVSETMTNGEEFESPIEMDDSIDVATREEEEEPETTQVEDSANVNNDKSRLSQDFDKMGLSGSENGDSLRSLSHIDPSLVAELPSSVPSTYHAVRSLQESPGESPMSWNSQLRHPFSYQPETSDIDASLDSPIGSPASCNSHSLSLAEADATRMRKKWGSAQKPILVANSSHNQSRKDVTKGFKRLLKFGRKSRGTDNLVDWISATTSEGDDDTEDGRDPANRSSEDLRKSRMGFSQGHPSDDSFNESELFNEHVQALHSSIPAPPANFKLRDDHVSGSSIKGVHFTAPRSFFSLSSFRSKGSDSKLR</sequence>
<protein>
    <submittedName>
        <fullName evidence="2">Uncharacterized protein LOC105142591 isoform X3</fullName>
    </submittedName>
</protein>
<feature type="region of interest" description="Disordered" evidence="1">
    <location>
        <begin position="299"/>
        <end position="418"/>
    </location>
</feature>
<feature type="compositionally biased region" description="Basic and acidic residues" evidence="1">
    <location>
        <begin position="20"/>
        <end position="32"/>
    </location>
</feature>
<feature type="compositionally biased region" description="Polar residues" evidence="1">
    <location>
        <begin position="343"/>
        <end position="353"/>
    </location>
</feature>
<accession>A0A2P2LIL6</accession>
<feature type="compositionally biased region" description="Polar residues" evidence="1">
    <location>
        <begin position="44"/>
        <end position="56"/>
    </location>
</feature>